<organism evidence="1 2">
    <name type="scientific">Pyropia yezoensis</name>
    <name type="common">Susabi-nori</name>
    <name type="synonym">Porphyra yezoensis</name>
    <dbReference type="NCBI Taxonomy" id="2788"/>
    <lineage>
        <taxon>Eukaryota</taxon>
        <taxon>Rhodophyta</taxon>
        <taxon>Bangiophyceae</taxon>
        <taxon>Bangiales</taxon>
        <taxon>Bangiaceae</taxon>
        <taxon>Pyropia</taxon>
    </lineage>
</organism>
<reference evidence="1" key="1">
    <citation type="submission" date="2019-11" db="EMBL/GenBank/DDBJ databases">
        <title>Nori genome reveals adaptations in red seaweeds to the harsh intertidal environment.</title>
        <authorList>
            <person name="Wang D."/>
            <person name="Mao Y."/>
        </authorList>
    </citation>
    <scope>NUCLEOTIDE SEQUENCE</scope>
    <source>
        <tissue evidence="1">Gametophyte</tissue>
    </source>
</reference>
<evidence type="ECO:0000313" key="1">
    <source>
        <dbReference type="EMBL" id="KAK1858175.1"/>
    </source>
</evidence>
<comment type="caution">
    <text evidence="1">The sequence shown here is derived from an EMBL/GenBank/DDBJ whole genome shotgun (WGS) entry which is preliminary data.</text>
</comment>
<name>A0ACC3BJN6_PYRYE</name>
<gene>
    <name evidence="1" type="ORF">I4F81_000786</name>
</gene>
<protein>
    <submittedName>
        <fullName evidence="1">Uncharacterized protein</fullName>
    </submittedName>
</protein>
<dbReference type="Proteomes" id="UP000798662">
    <property type="component" value="Chromosome 1"/>
</dbReference>
<accession>A0ACC3BJN6</accession>
<proteinExistence type="predicted"/>
<sequence>MLAAPASSPPHLEPIPSPSRFLASGARRSVRTAPLPHRRAVLAFVVGSGSVKYYTDASPPPFPSPPPKTMTLLSSAGVRVVLRQLRVDGDPDDPAFAEIEKHLDADAWHGVVTAGGLPLIFDGLVAAVDAGRRTSPPPLPRATVATQIRLLALYVTEAVKYCRCQDEEAVEGMVAMLVDRCGYSLGALLAPPLTDVDAPLMLLVSAFEDVLRLVSETQPSGEGAAAVKVIYRLEREPSAHCVGPLSMSDLHGRSVRLASIPALPRLLIDWSTWCASRAAAGHVASSRYQQLLILAGSAPVPLVRAVPDCIRRVMAGMGRLVRVRPCALTARHLFNLLNVLYSIAKNDLAGWRATGADGLRLLSSSLRVLQGAPDETARPVDTYTERLLLLASALASANVALGDEALSAWADASAGGLPLLIAAAETELPAEGDSYSMCPPAMLLHVVRALVSAGHPLSLAAPVAAASPLWRRLARGPDKPRARVAVMLNLLVSPLSVVGGGGNAAAATAAARGFAAAASPWAPAPYPPRGVPNLRREHACWTCGSHSRGGGASMLRSTLRKCGGCKVARFCSPACAATADAEGHRRECAGWAALREVDKGAASDAGAVGAAAGEPPPQAGAPAAGGTVAGLLSIGLFRDMRPPPRGWGWPADVAAAVITAGLPLSAVVGVVDAGWGVVNVLPAAAYRHTPDAAPPGVMAEAARRHGGTALRVVHRALPARVTVFGPTALRLPTAAA</sequence>
<dbReference type="EMBL" id="CM020618">
    <property type="protein sequence ID" value="KAK1858175.1"/>
    <property type="molecule type" value="Genomic_DNA"/>
</dbReference>
<evidence type="ECO:0000313" key="2">
    <source>
        <dbReference type="Proteomes" id="UP000798662"/>
    </source>
</evidence>
<keyword evidence="2" id="KW-1185">Reference proteome</keyword>